<evidence type="ECO:0000256" key="5">
    <source>
        <dbReference type="ARBA" id="ARBA00022801"/>
    </source>
</evidence>
<feature type="domain" description="Protein N-terminal glutamine amidohydrolase alpha beta roll" evidence="9">
    <location>
        <begin position="42"/>
        <end position="142"/>
    </location>
</feature>
<feature type="compositionally biased region" description="Pro residues" evidence="8">
    <location>
        <begin position="542"/>
        <end position="552"/>
    </location>
</feature>
<evidence type="ECO:0000259" key="9">
    <source>
        <dbReference type="Pfam" id="PF09764"/>
    </source>
</evidence>
<dbReference type="RefSeq" id="XP_025380509.1">
    <property type="nucleotide sequence ID" value="XM_025524633.1"/>
</dbReference>
<proteinExistence type="inferred from homology"/>
<dbReference type="InterPro" id="IPR037132">
    <property type="entry name" value="N_Gln_amidohydro_ab_roll_sf"/>
</dbReference>
<organism evidence="10 11">
    <name type="scientific">Acaromyces ingoldii</name>
    <dbReference type="NCBI Taxonomy" id="215250"/>
    <lineage>
        <taxon>Eukaryota</taxon>
        <taxon>Fungi</taxon>
        <taxon>Dikarya</taxon>
        <taxon>Basidiomycota</taxon>
        <taxon>Ustilaginomycotina</taxon>
        <taxon>Exobasidiomycetes</taxon>
        <taxon>Exobasidiales</taxon>
        <taxon>Cryptobasidiaceae</taxon>
        <taxon>Acaromyces</taxon>
    </lineage>
</organism>
<dbReference type="EMBL" id="KZ819634">
    <property type="protein sequence ID" value="PWN93311.1"/>
    <property type="molecule type" value="Genomic_DNA"/>
</dbReference>
<feature type="region of interest" description="Disordered" evidence="8">
    <location>
        <begin position="583"/>
        <end position="606"/>
    </location>
</feature>
<feature type="region of interest" description="Disordered" evidence="8">
    <location>
        <begin position="329"/>
        <end position="380"/>
    </location>
</feature>
<dbReference type="InParanoid" id="A0A316YVV0"/>
<evidence type="ECO:0000256" key="7">
    <source>
        <dbReference type="ARBA" id="ARBA00048768"/>
    </source>
</evidence>
<feature type="region of interest" description="Disordered" evidence="8">
    <location>
        <begin position="153"/>
        <end position="245"/>
    </location>
</feature>
<comment type="similarity">
    <text evidence="1">Belongs to the NTAQ1 family.</text>
</comment>
<keyword evidence="11" id="KW-1185">Reference proteome</keyword>
<gene>
    <name evidence="10" type="ORF">FA10DRAFT_298718</name>
</gene>
<dbReference type="GO" id="GO:0008418">
    <property type="term" value="F:protein-N-terminal asparagine amidohydrolase activity"/>
    <property type="evidence" value="ECO:0007669"/>
    <property type="project" value="InterPro"/>
</dbReference>
<feature type="region of interest" description="Disordered" evidence="8">
    <location>
        <begin position="463"/>
        <end position="568"/>
    </location>
</feature>
<evidence type="ECO:0000256" key="8">
    <source>
        <dbReference type="SAM" id="MobiDB-lite"/>
    </source>
</evidence>
<feature type="domain" description="Protein N-terminal glutamine amidohydrolase alpha beta roll" evidence="9">
    <location>
        <begin position="258"/>
        <end position="326"/>
    </location>
</feature>
<reference evidence="10 11" key="1">
    <citation type="journal article" date="2018" name="Mol. Biol. Evol.">
        <title>Broad Genomic Sampling Reveals a Smut Pathogenic Ancestry of the Fungal Clade Ustilaginomycotina.</title>
        <authorList>
            <person name="Kijpornyongpan T."/>
            <person name="Mondo S.J."/>
            <person name="Barry K."/>
            <person name="Sandor L."/>
            <person name="Lee J."/>
            <person name="Lipzen A."/>
            <person name="Pangilinan J."/>
            <person name="LaButti K."/>
            <person name="Hainaut M."/>
            <person name="Henrissat B."/>
            <person name="Grigoriev I.V."/>
            <person name="Spatafora J.W."/>
            <person name="Aime M.C."/>
        </authorList>
    </citation>
    <scope>NUCLEOTIDE SEQUENCE [LARGE SCALE GENOMIC DNA]</scope>
    <source>
        <strain evidence="10 11">MCA 4198</strain>
    </source>
</reference>
<dbReference type="GO" id="GO:0005829">
    <property type="term" value="C:cytosol"/>
    <property type="evidence" value="ECO:0007669"/>
    <property type="project" value="TreeGrafter"/>
</dbReference>
<evidence type="ECO:0000313" key="11">
    <source>
        <dbReference type="Proteomes" id="UP000245768"/>
    </source>
</evidence>
<comment type="catalytic activity">
    <reaction evidence="7">
        <text>N-terminal L-glutaminyl-[protein] + H2O = N-terminal L-glutamyl-[protein] + NH4(+)</text>
        <dbReference type="Rhea" id="RHEA:50680"/>
        <dbReference type="Rhea" id="RHEA-COMP:12668"/>
        <dbReference type="Rhea" id="RHEA-COMP:12777"/>
        <dbReference type="ChEBI" id="CHEBI:15377"/>
        <dbReference type="ChEBI" id="CHEBI:28938"/>
        <dbReference type="ChEBI" id="CHEBI:64721"/>
        <dbReference type="ChEBI" id="CHEBI:64722"/>
        <dbReference type="EC" id="3.5.1.122"/>
    </reaction>
</comment>
<dbReference type="AlphaFoldDB" id="A0A316YVV0"/>
<dbReference type="Gene3D" id="3.10.620.10">
    <property type="entry name" value="Protein N-terminal glutamine amidohydrolase, alpha beta roll"/>
    <property type="match status" value="2"/>
</dbReference>
<evidence type="ECO:0000256" key="6">
    <source>
        <dbReference type="ARBA" id="ARBA00029677"/>
    </source>
</evidence>
<protein>
    <recommendedName>
        <fullName evidence="4">Protein N-terminal glutamine amidohydrolase</fullName>
        <ecNumber evidence="3">3.5.1.122</ecNumber>
    </recommendedName>
    <alternativeName>
        <fullName evidence="6">Protein NH2-terminal glutamine deamidase</fullName>
    </alternativeName>
</protein>
<dbReference type="EC" id="3.5.1.122" evidence="3"/>
<dbReference type="Pfam" id="PF09764">
    <property type="entry name" value="Nt_Gln_amidase"/>
    <property type="match status" value="2"/>
</dbReference>
<dbReference type="InterPro" id="IPR023128">
    <property type="entry name" value="Prot_N_Gln_amidohydro_ab_roll"/>
</dbReference>
<evidence type="ECO:0000256" key="1">
    <source>
        <dbReference type="ARBA" id="ARBA00008985"/>
    </source>
</evidence>
<name>A0A316YVV0_9BASI</name>
<accession>A0A316YVV0</accession>
<dbReference type="PANTHER" id="PTHR13035:SF0">
    <property type="entry name" value="PROTEIN N-TERMINAL GLUTAMINE AMIDOHYDROLASE"/>
    <property type="match status" value="1"/>
</dbReference>
<feature type="compositionally biased region" description="Low complexity" evidence="8">
    <location>
        <begin position="184"/>
        <end position="244"/>
    </location>
</feature>
<feature type="compositionally biased region" description="Basic and acidic residues" evidence="8">
    <location>
        <begin position="484"/>
        <end position="494"/>
    </location>
</feature>
<evidence type="ECO:0000313" key="10">
    <source>
        <dbReference type="EMBL" id="PWN93311.1"/>
    </source>
</evidence>
<evidence type="ECO:0000256" key="3">
    <source>
        <dbReference type="ARBA" id="ARBA00012718"/>
    </source>
</evidence>
<dbReference type="PANTHER" id="PTHR13035">
    <property type="entry name" value="PROTEIN N-TERMINAL GLUTAMINE AMIDOHYDROLASE"/>
    <property type="match status" value="1"/>
</dbReference>
<dbReference type="InterPro" id="IPR039733">
    <property type="entry name" value="NTAQ1"/>
</dbReference>
<feature type="compositionally biased region" description="Acidic residues" evidence="8">
    <location>
        <begin position="465"/>
        <end position="483"/>
    </location>
</feature>
<feature type="compositionally biased region" description="Acidic residues" evidence="8">
    <location>
        <begin position="500"/>
        <end position="509"/>
    </location>
</feature>
<dbReference type="OrthoDB" id="191192at2759"/>
<comment type="subunit">
    <text evidence="2">Monomer.</text>
</comment>
<keyword evidence="5" id="KW-0378">Hydrolase</keyword>
<evidence type="ECO:0000256" key="2">
    <source>
        <dbReference type="ARBA" id="ARBA00011245"/>
    </source>
</evidence>
<sequence length="606" mass="65473">MSAVDSDRAASRVEAPVYAPVQAGPVALPPLAPPPLPRKEHYAACYCEENAYILATHLADTCTRLNDAAATVALPVPAPASASAATATASDGSHQWVSRQVWDVDVVIVSNGSRTVALWQQRASRDPSTLVIWDYHVFVLVSCSLVQSRVPAGARSSSSSSQSLRKGQDEGANLLATPARPGLLKRLSSSSLRGVTQRSSSSSSSGGAGSSSVNGRSSPSRPSFSGTAAAPLQQQQQQATTAAAMTKKDKDNMVVTHLQSWVYDVDSILGPGPVSFQTYATETFRDPQQTPTPYRARFRVVAANDYLAYFSSDRRHMMLATRTFSASSLRPSASLSRKHKTTSTDPKDSQTERVDKTSPAKEKGEEEKEEEGGRGGLKIRWAAEPPEWPPICGPLARVGRSNLMSHYVDMKVRFKSRYGLVLTDRQFLQAAWKRVRPGATLEGVGELELSVRSLQDMEALQLGLDQDEGEEEEQEEEGVGEGEEERRRGGRGEDLAQTVDLEEGYEDEIQQGYVEEPSPGVVVGDVSRQSFEHYLPQATGPPLRPPPPPPPGSVSSTTPASRRGGRVKDPLFPAYLAASLQHRAARSRGSYLGVEDFLDTDSRGVA</sequence>
<evidence type="ECO:0000256" key="4">
    <source>
        <dbReference type="ARBA" id="ARBA00021247"/>
    </source>
</evidence>
<dbReference type="Proteomes" id="UP000245768">
    <property type="component" value="Unassembled WGS sequence"/>
</dbReference>
<dbReference type="GO" id="GO:0070773">
    <property type="term" value="F:protein-N-terminal glutamine amidohydrolase activity"/>
    <property type="evidence" value="ECO:0007669"/>
    <property type="project" value="UniProtKB-EC"/>
</dbReference>
<feature type="compositionally biased region" description="Basic and acidic residues" evidence="8">
    <location>
        <begin position="345"/>
        <end position="366"/>
    </location>
</feature>
<dbReference type="GeneID" id="37046549"/>
<dbReference type="GO" id="GO:0005634">
    <property type="term" value="C:nucleus"/>
    <property type="evidence" value="ECO:0007669"/>
    <property type="project" value="TreeGrafter"/>
</dbReference>